<dbReference type="InterPro" id="IPR001543">
    <property type="entry name" value="FliN-like_C"/>
</dbReference>
<feature type="domain" description="Flagellar motor switch protein FliN-like C-terminal" evidence="1">
    <location>
        <begin position="221"/>
        <end position="284"/>
    </location>
</feature>
<protein>
    <submittedName>
        <fullName evidence="2">Flagellar motor switch protein</fullName>
    </submittedName>
</protein>
<keyword evidence="3" id="KW-1185">Reference proteome</keyword>
<evidence type="ECO:0000259" key="1">
    <source>
        <dbReference type="Pfam" id="PF01052"/>
    </source>
</evidence>
<name>A0A0P1ICT2_9RHOB</name>
<sequence length="368" mass="39509">MTQTVSAALARKLSAGQEEQSDKPRSILRALRLAFARAAGDRLQLPLTVIGAKQSNRTPDMLAGPVGEDWLLLQFVNGDGGSAAVCMDLGTVSAIVQVQTIGEVMADDPAPRAFTHTDGAMVAPLVEQVLVRATELVDVPVDQVSLTGYEFTSRLSDLRTMSLAMTEDTYRVFDLTVELGGGLRQGQISVFLPDNPVKDEDDIALEDAGPNLEQASGVLRAELNTVICRMTLPLASLSHLVVGDLLPLMGSRLDRAEVLTIDRMRTAIGRLGQCGGMRAVRLNEYAPLTALTQSEAEEFLEARRSVVPHHEPDMTAQPEMSQMPVPFDPIAPGDIETKMNFADSDQMVAEISQLAGLSTATTDPNNSG</sequence>
<dbReference type="Proteomes" id="UP000051260">
    <property type="component" value="Unassembled WGS sequence"/>
</dbReference>
<reference evidence="3" key="1">
    <citation type="submission" date="2015-09" db="EMBL/GenBank/DDBJ databases">
        <authorList>
            <person name="Rodrigo-Torres L."/>
            <person name="Arahal D.R."/>
        </authorList>
    </citation>
    <scope>NUCLEOTIDE SEQUENCE [LARGE SCALE GENOMIC DNA]</scope>
    <source>
        <strain evidence="3">CECT 5091</strain>
    </source>
</reference>
<keyword evidence="2" id="KW-0969">Cilium</keyword>
<gene>
    <name evidence="2" type="ORF">RUE5091_02739</name>
</gene>
<evidence type="ECO:0000313" key="3">
    <source>
        <dbReference type="Proteomes" id="UP000051260"/>
    </source>
</evidence>
<dbReference type="OrthoDB" id="7824563at2"/>
<dbReference type="RefSeq" id="WP_058282426.1">
    <property type="nucleotide sequence ID" value="NZ_CYUD01000008.1"/>
</dbReference>
<keyword evidence="2" id="KW-0282">Flagellum</keyword>
<accession>A0A0P1ICT2</accession>
<dbReference type="SUPFAM" id="SSF101801">
    <property type="entry name" value="Surface presentation of antigens (SPOA)"/>
    <property type="match status" value="1"/>
</dbReference>
<keyword evidence="2" id="KW-0966">Cell projection</keyword>
<dbReference type="AlphaFoldDB" id="A0A0P1ICT2"/>
<dbReference type="Pfam" id="PF01052">
    <property type="entry name" value="FliMN_C"/>
    <property type="match status" value="1"/>
</dbReference>
<evidence type="ECO:0000313" key="2">
    <source>
        <dbReference type="EMBL" id="CUK05605.1"/>
    </source>
</evidence>
<proteinExistence type="predicted"/>
<dbReference type="STRING" id="1715692.RUE5091_02739"/>
<dbReference type="EMBL" id="CYUD01000008">
    <property type="protein sequence ID" value="CUK05605.1"/>
    <property type="molecule type" value="Genomic_DNA"/>
</dbReference>
<organism evidence="2 3">
    <name type="scientific">Ruegeria denitrificans</name>
    <dbReference type="NCBI Taxonomy" id="1715692"/>
    <lineage>
        <taxon>Bacteria</taxon>
        <taxon>Pseudomonadati</taxon>
        <taxon>Pseudomonadota</taxon>
        <taxon>Alphaproteobacteria</taxon>
        <taxon>Rhodobacterales</taxon>
        <taxon>Roseobacteraceae</taxon>
        <taxon>Ruegeria</taxon>
    </lineage>
</organism>
<dbReference type="InterPro" id="IPR036429">
    <property type="entry name" value="SpoA-like_sf"/>
</dbReference>